<comment type="caution">
    <text evidence="1">The sequence shown here is derived from an EMBL/GenBank/DDBJ whole genome shotgun (WGS) entry which is preliminary data.</text>
</comment>
<name>A0ABD1S9P6_9LAMI</name>
<dbReference type="Proteomes" id="UP001604277">
    <property type="component" value="Unassembled WGS sequence"/>
</dbReference>
<protein>
    <submittedName>
        <fullName evidence="1">Uncharacterized protein</fullName>
    </submittedName>
</protein>
<gene>
    <name evidence="1" type="ORF">Fot_40219</name>
</gene>
<proteinExistence type="predicted"/>
<reference evidence="2" key="1">
    <citation type="submission" date="2024-07" db="EMBL/GenBank/DDBJ databases">
        <title>Two chromosome-level genome assemblies of Korean endemic species Abeliophyllum distichum and Forsythia ovata (Oleaceae).</title>
        <authorList>
            <person name="Jang H."/>
        </authorList>
    </citation>
    <scope>NUCLEOTIDE SEQUENCE [LARGE SCALE GENOMIC DNA]</scope>
</reference>
<dbReference type="EMBL" id="JBFOLJ010000011">
    <property type="protein sequence ID" value="KAL2496462.1"/>
    <property type="molecule type" value="Genomic_DNA"/>
</dbReference>
<organism evidence="1 2">
    <name type="scientific">Forsythia ovata</name>
    <dbReference type="NCBI Taxonomy" id="205694"/>
    <lineage>
        <taxon>Eukaryota</taxon>
        <taxon>Viridiplantae</taxon>
        <taxon>Streptophyta</taxon>
        <taxon>Embryophyta</taxon>
        <taxon>Tracheophyta</taxon>
        <taxon>Spermatophyta</taxon>
        <taxon>Magnoliopsida</taxon>
        <taxon>eudicotyledons</taxon>
        <taxon>Gunneridae</taxon>
        <taxon>Pentapetalae</taxon>
        <taxon>asterids</taxon>
        <taxon>lamiids</taxon>
        <taxon>Lamiales</taxon>
        <taxon>Oleaceae</taxon>
        <taxon>Forsythieae</taxon>
        <taxon>Forsythia</taxon>
    </lineage>
</organism>
<dbReference type="AlphaFoldDB" id="A0ABD1S9P6"/>
<sequence length="102" mass="11791">MVHRRSAWHGPRPNMQCSDAVLAGGRTHSVTNLARRQEIQTVHSMTKFPACNLSPREVVTEIRHMAAVCHVHMVFYHDLAIGWHVLAGFQYFPRWKIQKLYA</sequence>
<accession>A0ABD1S9P6</accession>
<evidence type="ECO:0000313" key="2">
    <source>
        <dbReference type="Proteomes" id="UP001604277"/>
    </source>
</evidence>
<keyword evidence="2" id="KW-1185">Reference proteome</keyword>
<evidence type="ECO:0000313" key="1">
    <source>
        <dbReference type="EMBL" id="KAL2496462.1"/>
    </source>
</evidence>